<gene>
    <name evidence="7" type="ORF">AFUS01_LOCUS33654</name>
</gene>
<dbReference type="Pfam" id="PF08395">
    <property type="entry name" value="7tm_7"/>
    <property type="match status" value="1"/>
</dbReference>
<dbReference type="GO" id="GO:0005886">
    <property type="term" value="C:plasma membrane"/>
    <property type="evidence" value="ECO:0007669"/>
    <property type="project" value="UniProtKB-SubCell"/>
</dbReference>
<dbReference type="GO" id="GO:0050909">
    <property type="term" value="P:sensory perception of taste"/>
    <property type="evidence" value="ECO:0007669"/>
    <property type="project" value="InterPro"/>
</dbReference>
<sequence>MWGTLTNFLFTLFVTYFLRVYIFCLSIIALELQNVVQKDEPKDSIRDTTAYGDPNSSESLTAGCVRAYEVMDDLISRYDLQFGLEIILQILLMLVVVTLQIFIAMFFYISGNYFNVIWIALYVNVHLFQVYHLASVCSALDRALKAVLAKLYCIDSQQISKHLFIKVSTLTLKLSTNAPAIRPGQFFKVDRHLVTS</sequence>
<feature type="transmembrane region" description="Helical" evidence="6">
    <location>
        <begin position="6"/>
        <end position="30"/>
    </location>
</feature>
<dbReference type="Proteomes" id="UP000708208">
    <property type="component" value="Unassembled WGS sequence"/>
</dbReference>
<feature type="transmembrane region" description="Helical" evidence="6">
    <location>
        <begin position="116"/>
        <end position="140"/>
    </location>
</feature>
<evidence type="ECO:0000256" key="5">
    <source>
        <dbReference type="ARBA" id="ARBA00023136"/>
    </source>
</evidence>
<keyword evidence="4 6" id="KW-1133">Transmembrane helix</keyword>
<keyword evidence="3 6" id="KW-0812">Transmembrane</keyword>
<reference evidence="7" key="1">
    <citation type="submission" date="2021-06" db="EMBL/GenBank/DDBJ databases">
        <authorList>
            <person name="Hodson N. C."/>
            <person name="Mongue J. A."/>
            <person name="Jaron S. K."/>
        </authorList>
    </citation>
    <scope>NUCLEOTIDE SEQUENCE</scope>
</reference>
<evidence type="ECO:0000313" key="7">
    <source>
        <dbReference type="EMBL" id="CAG7823436.1"/>
    </source>
</evidence>
<feature type="non-terminal residue" evidence="7">
    <location>
        <position position="1"/>
    </location>
</feature>
<organism evidence="7 8">
    <name type="scientific">Allacma fusca</name>
    <dbReference type="NCBI Taxonomy" id="39272"/>
    <lineage>
        <taxon>Eukaryota</taxon>
        <taxon>Metazoa</taxon>
        <taxon>Ecdysozoa</taxon>
        <taxon>Arthropoda</taxon>
        <taxon>Hexapoda</taxon>
        <taxon>Collembola</taxon>
        <taxon>Symphypleona</taxon>
        <taxon>Sminthuridae</taxon>
        <taxon>Allacma</taxon>
    </lineage>
</organism>
<evidence type="ECO:0000256" key="4">
    <source>
        <dbReference type="ARBA" id="ARBA00022989"/>
    </source>
</evidence>
<comment type="subcellular location">
    <subcellularLocation>
        <location evidence="1">Cell membrane</location>
        <topology evidence="1">Multi-pass membrane protein</topology>
    </subcellularLocation>
</comment>
<comment type="caution">
    <text evidence="7">The sequence shown here is derived from an EMBL/GenBank/DDBJ whole genome shotgun (WGS) entry which is preliminary data.</text>
</comment>
<protein>
    <submittedName>
        <fullName evidence="7">Uncharacterized protein</fullName>
    </submittedName>
</protein>
<keyword evidence="2" id="KW-1003">Cell membrane</keyword>
<accession>A0A8J2PQA0</accession>
<dbReference type="EMBL" id="CAJVCH010529463">
    <property type="protein sequence ID" value="CAG7823436.1"/>
    <property type="molecule type" value="Genomic_DNA"/>
</dbReference>
<evidence type="ECO:0000313" key="8">
    <source>
        <dbReference type="Proteomes" id="UP000708208"/>
    </source>
</evidence>
<proteinExistence type="predicted"/>
<dbReference type="InterPro" id="IPR013604">
    <property type="entry name" value="7TM_chemorcpt"/>
</dbReference>
<feature type="transmembrane region" description="Helical" evidence="6">
    <location>
        <begin position="86"/>
        <end position="110"/>
    </location>
</feature>
<evidence type="ECO:0000256" key="6">
    <source>
        <dbReference type="SAM" id="Phobius"/>
    </source>
</evidence>
<evidence type="ECO:0000256" key="2">
    <source>
        <dbReference type="ARBA" id="ARBA00022475"/>
    </source>
</evidence>
<dbReference type="AlphaFoldDB" id="A0A8J2PQA0"/>
<keyword evidence="5 6" id="KW-0472">Membrane</keyword>
<name>A0A8J2PQA0_9HEXA</name>
<evidence type="ECO:0000256" key="3">
    <source>
        <dbReference type="ARBA" id="ARBA00022692"/>
    </source>
</evidence>
<evidence type="ECO:0000256" key="1">
    <source>
        <dbReference type="ARBA" id="ARBA00004651"/>
    </source>
</evidence>
<keyword evidence="8" id="KW-1185">Reference proteome</keyword>